<keyword evidence="13 17" id="KW-0472">Membrane</keyword>
<comment type="subcellular location">
    <subcellularLocation>
        <location evidence="1">Membrane</location>
        <topology evidence="1">Single-pass membrane protein</topology>
    </subcellularLocation>
</comment>
<proteinExistence type="predicted"/>
<keyword evidence="12 17" id="KW-1133">Transmembrane helix</keyword>
<evidence type="ECO:0000256" key="11">
    <source>
        <dbReference type="ARBA" id="ARBA00022840"/>
    </source>
</evidence>
<dbReference type="InterPro" id="IPR017441">
    <property type="entry name" value="Protein_kinase_ATP_BS"/>
</dbReference>
<dbReference type="GO" id="GO:0005524">
    <property type="term" value="F:ATP binding"/>
    <property type="evidence" value="ECO:0007669"/>
    <property type="project" value="UniProtKB-UniRule"/>
</dbReference>
<feature type="signal peptide" evidence="18">
    <location>
        <begin position="1"/>
        <end position="26"/>
    </location>
</feature>
<keyword evidence="11 15" id="KW-0067">ATP-binding</keyword>
<keyword evidence="10" id="KW-0418">Kinase</keyword>
<dbReference type="SUPFAM" id="SSF52058">
    <property type="entry name" value="L domain-like"/>
    <property type="match status" value="1"/>
</dbReference>
<keyword evidence="8" id="KW-0677">Repeat</keyword>
<keyword evidence="5" id="KW-0808">Transferase</keyword>
<evidence type="ECO:0000256" key="9">
    <source>
        <dbReference type="ARBA" id="ARBA00022741"/>
    </source>
</evidence>
<dbReference type="InterPro" id="IPR000719">
    <property type="entry name" value="Prot_kinase_dom"/>
</dbReference>
<dbReference type="InterPro" id="IPR001611">
    <property type="entry name" value="Leu-rich_rpt"/>
</dbReference>
<keyword evidence="7 18" id="KW-0732">Signal</keyword>
<feature type="transmembrane region" description="Helical" evidence="17">
    <location>
        <begin position="526"/>
        <end position="550"/>
    </location>
</feature>
<organism evidence="20 21">
    <name type="scientific">Eutrema salsugineum</name>
    <name type="common">Saltwater cress</name>
    <name type="synonym">Sisymbrium salsugineum</name>
    <dbReference type="NCBI Taxonomy" id="72664"/>
    <lineage>
        <taxon>Eukaryota</taxon>
        <taxon>Viridiplantae</taxon>
        <taxon>Streptophyta</taxon>
        <taxon>Embryophyta</taxon>
        <taxon>Tracheophyta</taxon>
        <taxon>Spermatophyta</taxon>
        <taxon>Magnoliopsida</taxon>
        <taxon>eudicotyledons</taxon>
        <taxon>Gunneridae</taxon>
        <taxon>Pentapetalae</taxon>
        <taxon>rosids</taxon>
        <taxon>malvids</taxon>
        <taxon>Brassicales</taxon>
        <taxon>Brassicaceae</taxon>
        <taxon>Eutremeae</taxon>
        <taxon>Eutrema</taxon>
    </lineage>
</organism>
<evidence type="ECO:0000256" key="10">
    <source>
        <dbReference type="ARBA" id="ARBA00022777"/>
    </source>
</evidence>
<dbReference type="Pfam" id="PF12819">
    <property type="entry name" value="Malectin_like"/>
    <property type="match status" value="1"/>
</dbReference>
<evidence type="ECO:0000256" key="4">
    <source>
        <dbReference type="ARBA" id="ARBA00022614"/>
    </source>
</evidence>
<feature type="binding site" evidence="15">
    <location>
        <position position="609"/>
    </location>
    <ligand>
        <name>ATP</name>
        <dbReference type="ChEBI" id="CHEBI:30616"/>
    </ligand>
</feature>
<dbReference type="PANTHER" id="PTHR45631:SF175">
    <property type="entry name" value="PROTEIN KINASE DOMAIN-CONTAINING PROTEIN"/>
    <property type="match status" value="1"/>
</dbReference>
<evidence type="ECO:0000256" key="2">
    <source>
        <dbReference type="ARBA" id="ARBA00022527"/>
    </source>
</evidence>
<keyword evidence="9 15" id="KW-0547">Nucleotide-binding</keyword>
<dbReference type="PROSITE" id="PS00107">
    <property type="entry name" value="PROTEIN_KINASE_ATP"/>
    <property type="match status" value="1"/>
</dbReference>
<reference evidence="20 21" key="1">
    <citation type="journal article" date="2013" name="Front. Plant Sci.">
        <title>The Reference Genome of the Halophytic Plant Eutrema salsugineum.</title>
        <authorList>
            <person name="Yang R."/>
            <person name="Jarvis D.E."/>
            <person name="Chen H."/>
            <person name="Beilstein M.A."/>
            <person name="Grimwood J."/>
            <person name="Jenkins J."/>
            <person name="Shu S."/>
            <person name="Prochnik S."/>
            <person name="Xin M."/>
            <person name="Ma C."/>
            <person name="Schmutz J."/>
            <person name="Wing R.A."/>
            <person name="Mitchell-Olds T."/>
            <person name="Schumaker K.S."/>
            <person name="Wang X."/>
        </authorList>
    </citation>
    <scope>NUCLEOTIDE SEQUENCE [LARGE SCALE GENOMIC DNA]</scope>
</reference>
<dbReference type="Gramene" id="ESQ33201">
    <property type="protein sequence ID" value="ESQ33201"/>
    <property type="gene ID" value="EUTSA_v10005586mg"/>
</dbReference>
<dbReference type="InterPro" id="IPR024788">
    <property type="entry name" value="Malectin-like_Carb-bd_dom"/>
</dbReference>
<keyword evidence="2" id="KW-0723">Serine/threonine-protein kinase</keyword>
<dbReference type="FunFam" id="3.80.10.10:FF:000129">
    <property type="entry name" value="Leucine-rich repeat receptor-like kinase"/>
    <property type="match status" value="1"/>
</dbReference>
<dbReference type="SMART" id="SM00220">
    <property type="entry name" value="S_TKc"/>
    <property type="match status" value="1"/>
</dbReference>
<dbReference type="FunFam" id="1.10.510.10:FF:000146">
    <property type="entry name" value="LRR receptor-like serine/threonine-protein kinase IOS1"/>
    <property type="match status" value="1"/>
</dbReference>
<evidence type="ECO:0000256" key="18">
    <source>
        <dbReference type="SAM" id="SignalP"/>
    </source>
</evidence>
<dbReference type="Pfam" id="PF00069">
    <property type="entry name" value="Pkinase"/>
    <property type="match status" value="1"/>
</dbReference>
<keyword evidence="14" id="KW-0675">Receptor</keyword>
<evidence type="ECO:0000256" key="3">
    <source>
        <dbReference type="ARBA" id="ARBA00022553"/>
    </source>
</evidence>
<dbReference type="AlphaFoldDB" id="V4MNM5"/>
<evidence type="ECO:0000256" key="16">
    <source>
        <dbReference type="SAM" id="MobiDB-lite"/>
    </source>
</evidence>
<evidence type="ECO:0000313" key="21">
    <source>
        <dbReference type="Proteomes" id="UP000030689"/>
    </source>
</evidence>
<keyword evidence="3" id="KW-0597">Phosphoprotein</keyword>
<dbReference type="KEGG" id="eus:EUTSA_v10005586mg"/>
<evidence type="ECO:0000256" key="6">
    <source>
        <dbReference type="ARBA" id="ARBA00022692"/>
    </source>
</evidence>
<dbReference type="PANTHER" id="PTHR45631">
    <property type="entry name" value="OS07G0107800 PROTEIN-RELATED"/>
    <property type="match status" value="1"/>
</dbReference>
<dbReference type="InterPro" id="IPR032675">
    <property type="entry name" value="LRR_dom_sf"/>
</dbReference>
<evidence type="ECO:0000259" key="19">
    <source>
        <dbReference type="PROSITE" id="PS50011"/>
    </source>
</evidence>
<protein>
    <recommendedName>
        <fullName evidence="19">Protein kinase domain-containing protein</fullName>
    </recommendedName>
</protein>
<evidence type="ECO:0000256" key="8">
    <source>
        <dbReference type="ARBA" id="ARBA00022737"/>
    </source>
</evidence>
<dbReference type="Gene3D" id="1.10.510.10">
    <property type="entry name" value="Transferase(Phosphotransferase) domain 1"/>
    <property type="match status" value="1"/>
</dbReference>
<evidence type="ECO:0000256" key="15">
    <source>
        <dbReference type="PROSITE-ProRule" id="PRU10141"/>
    </source>
</evidence>
<evidence type="ECO:0000256" key="17">
    <source>
        <dbReference type="SAM" id="Phobius"/>
    </source>
</evidence>
<dbReference type="FunFam" id="3.30.200.20:FF:000394">
    <property type="entry name" value="Leucine-rich repeat receptor-like protein kinase"/>
    <property type="match status" value="1"/>
</dbReference>
<dbReference type="EMBL" id="KI517748">
    <property type="protein sequence ID" value="ESQ33201.1"/>
    <property type="molecule type" value="Genomic_DNA"/>
</dbReference>
<dbReference type="SUPFAM" id="SSF56112">
    <property type="entry name" value="Protein kinase-like (PK-like)"/>
    <property type="match status" value="1"/>
</dbReference>
<dbReference type="PROSITE" id="PS50011">
    <property type="entry name" value="PROTEIN_KINASE_DOM"/>
    <property type="match status" value="1"/>
</dbReference>
<evidence type="ECO:0000256" key="12">
    <source>
        <dbReference type="ARBA" id="ARBA00022989"/>
    </source>
</evidence>
<sequence>MESIRSVLSMALIGSFFIIHLNNAQGQLGFISLDCGMPSSESSYTENITSLIYSSDADFIRSGKSGKIKNNEYESLKPYRHLRYFPEGQRNCYNLMVMQGKTYLIRAVFVYGNYDGLKTMPKFDLYIGPNLWTTIDFQDQLSDISKITMHNGIAEEVIHMSKSNSLDICLVSTGTTTPFISALELRPLRDDSYATESGSLKLLFRQRFSTDFMKFNLQTRYPFDIHDRKWYTEIGSDWTEINTKVNVTSLDAFEIPQSVISKAVTTKNSSKPLTMSWILRKPYTQVDVYLHFADIQDLQPNDTRVFNILCNEHTYFSEYRPLEFMAETLPIKSINMCERRICALDLALVKAKSSTLPPLLNAIEAFGVIQLPYSETDENDIIGIKKIQATYKLHKINWQGDPCAPILYKWDGLNCTNTNLSTSPTIISLDLSTSGLIGAISPDIKNLRELQKLDLSTNNLTGGVPEFFSSMESLTFLDLSYNNLSGSVPQSLRNMEKKGLKLIVHGNPNLCLSSSCESNGKHENKILVPVLVTVAFICIIAVVFLLITFINRKKKSSKALRPFIVAKKRSFTYGEVKEMTDNFARVIGEGGFGIVYHGYLNRDEQVAAKVLSQSSAQGYEQFKAEVELLLRVHHINLVSLVGYCDEGDHLVLIYEYMHNEDLRKHLSGECARPPLSWKNRLRIAAETAQGLEYLHIGCKPPMIHRDVKSTNILIDKHFQAKLGDFGLSRYSPIGSKTHVSTNVVGSPGYLDPEYYRTNWLTEKSDVYSFGIVLLEIITSLPVIHQTREKPHIVEWVGFKLTNGDIENIVDPSLGGDYSSSSMWNALELAMSCVTPSSSGRPNMSQVSGELKACIFIENSRKGGTSDIDLKNSIGPSMGFGPDENPDAR</sequence>
<dbReference type="Gene3D" id="3.30.200.20">
    <property type="entry name" value="Phosphorylase Kinase, domain 1"/>
    <property type="match status" value="1"/>
</dbReference>
<keyword evidence="21" id="KW-1185">Reference proteome</keyword>
<feature type="domain" description="Protein kinase" evidence="19">
    <location>
        <begin position="581"/>
        <end position="856"/>
    </location>
</feature>
<evidence type="ECO:0000256" key="5">
    <source>
        <dbReference type="ARBA" id="ARBA00022679"/>
    </source>
</evidence>
<dbReference type="OrthoDB" id="1092067at2759"/>
<gene>
    <name evidence="20" type="ORF">EUTSA_v10005586mg</name>
</gene>
<dbReference type="CDD" id="cd14066">
    <property type="entry name" value="STKc_IRAK"/>
    <property type="match status" value="1"/>
</dbReference>
<accession>V4MNM5</accession>
<feature type="chain" id="PRO_5004722493" description="Protein kinase domain-containing protein" evidence="18">
    <location>
        <begin position="27"/>
        <end position="888"/>
    </location>
</feature>
<dbReference type="GO" id="GO:0004674">
    <property type="term" value="F:protein serine/threonine kinase activity"/>
    <property type="evidence" value="ECO:0007669"/>
    <property type="project" value="UniProtKB-KW"/>
</dbReference>
<dbReference type="Gene3D" id="3.80.10.10">
    <property type="entry name" value="Ribonuclease Inhibitor"/>
    <property type="match status" value="1"/>
</dbReference>
<keyword evidence="4" id="KW-0433">Leucine-rich repeat</keyword>
<dbReference type="eggNOG" id="ENOG502QQCZ">
    <property type="taxonomic scope" value="Eukaryota"/>
</dbReference>
<dbReference type="OMA" id="WTSRREC"/>
<feature type="region of interest" description="Disordered" evidence="16">
    <location>
        <begin position="866"/>
        <end position="888"/>
    </location>
</feature>
<dbReference type="PROSITE" id="PS00108">
    <property type="entry name" value="PROTEIN_KINASE_ST"/>
    <property type="match status" value="1"/>
</dbReference>
<dbReference type="InterPro" id="IPR008271">
    <property type="entry name" value="Ser/Thr_kinase_AS"/>
</dbReference>
<dbReference type="Proteomes" id="UP000030689">
    <property type="component" value="Unassembled WGS sequence"/>
</dbReference>
<dbReference type="Pfam" id="PF13855">
    <property type="entry name" value="LRR_8"/>
    <property type="match status" value="1"/>
</dbReference>
<dbReference type="GO" id="GO:0016020">
    <property type="term" value="C:membrane"/>
    <property type="evidence" value="ECO:0007669"/>
    <property type="project" value="UniProtKB-SubCell"/>
</dbReference>
<evidence type="ECO:0000256" key="1">
    <source>
        <dbReference type="ARBA" id="ARBA00004167"/>
    </source>
</evidence>
<evidence type="ECO:0000256" key="7">
    <source>
        <dbReference type="ARBA" id="ARBA00022729"/>
    </source>
</evidence>
<evidence type="ECO:0000256" key="14">
    <source>
        <dbReference type="ARBA" id="ARBA00023170"/>
    </source>
</evidence>
<evidence type="ECO:0000313" key="20">
    <source>
        <dbReference type="EMBL" id="ESQ33201.1"/>
    </source>
</evidence>
<evidence type="ECO:0000256" key="13">
    <source>
        <dbReference type="ARBA" id="ARBA00023136"/>
    </source>
</evidence>
<dbReference type="InterPro" id="IPR011009">
    <property type="entry name" value="Kinase-like_dom_sf"/>
</dbReference>
<keyword evidence="6 17" id="KW-0812">Transmembrane</keyword>
<name>V4MNM5_EUTSA</name>